<reference evidence="8 9" key="1">
    <citation type="submission" date="2019-12" db="EMBL/GenBank/DDBJ databases">
        <title>Genomic-based taxomic classification of the family Erythrobacteraceae.</title>
        <authorList>
            <person name="Xu L."/>
        </authorList>
    </citation>
    <scope>NUCLEOTIDE SEQUENCE [LARGE SCALE GENOMIC DNA]</scope>
    <source>
        <strain evidence="8 9">MCCC 1A09962</strain>
    </source>
</reference>
<dbReference type="AlphaFoldDB" id="A0A844ZIM7"/>
<dbReference type="PANTHER" id="PTHR38107:SF3">
    <property type="entry name" value="LYSOZYME RRRD-RELATED"/>
    <property type="match status" value="1"/>
</dbReference>
<protein>
    <recommendedName>
        <fullName evidence="7">Lysozyme</fullName>
        <ecNumber evidence="7">3.2.1.17</ecNumber>
    </recommendedName>
</protein>
<keyword evidence="6 7" id="KW-0326">Glycosidase</keyword>
<evidence type="ECO:0000256" key="2">
    <source>
        <dbReference type="ARBA" id="ARBA00022529"/>
    </source>
</evidence>
<name>A0A844ZIM7_9SPHN</name>
<dbReference type="InterPro" id="IPR051018">
    <property type="entry name" value="Bacteriophage_GH24"/>
</dbReference>
<keyword evidence="4 7" id="KW-0378">Hydrolase</keyword>
<dbReference type="InterPro" id="IPR002196">
    <property type="entry name" value="Glyco_hydro_24"/>
</dbReference>
<dbReference type="GO" id="GO:0016998">
    <property type="term" value="P:cell wall macromolecule catabolic process"/>
    <property type="evidence" value="ECO:0007669"/>
    <property type="project" value="InterPro"/>
</dbReference>
<dbReference type="InterPro" id="IPR033907">
    <property type="entry name" value="Endolysin_autolysin"/>
</dbReference>
<dbReference type="EMBL" id="WTYW01000001">
    <property type="protein sequence ID" value="MXO85569.1"/>
    <property type="molecule type" value="Genomic_DNA"/>
</dbReference>
<dbReference type="CDD" id="cd00737">
    <property type="entry name" value="lyz_endolysin_autolysin"/>
    <property type="match status" value="1"/>
</dbReference>
<organism evidence="8 9">
    <name type="scientific">Parapontixanthobacter aurantiacus</name>
    <dbReference type="NCBI Taxonomy" id="1463599"/>
    <lineage>
        <taxon>Bacteria</taxon>
        <taxon>Pseudomonadati</taxon>
        <taxon>Pseudomonadota</taxon>
        <taxon>Alphaproteobacteria</taxon>
        <taxon>Sphingomonadales</taxon>
        <taxon>Erythrobacteraceae</taxon>
        <taxon>Parapontixanthobacter</taxon>
    </lineage>
</organism>
<dbReference type="InterPro" id="IPR023346">
    <property type="entry name" value="Lysozyme-like_dom_sf"/>
</dbReference>
<comment type="similarity">
    <text evidence="7">Belongs to the glycosyl hydrolase 24 family.</text>
</comment>
<comment type="caution">
    <text evidence="8">The sequence shown here is derived from an EMBL/GenBank/DDBJ whole genome shotgun (WGS) entry which is preliminary data.</text>
</comment>
<keyword evidence="9" id="KW-1185">Reference proteome</keyword>
<sequence>MAPSAVEAHQLSVLNASEHRVPAHLLSASDEMKQAMIEEEGARKTVYLDVAGNPTVGVGHLVTPDDGLSVGDRISDDQILDLLEKDLRIAERAAVRLLGDLPVHQHEFDALVDLIFNVGEGNVSERASPRLNQAIASGDYQGIADELSYHHAAGSKAKGLIYRSERRANIFMEASYDDPREIGSGQFT</sequence>
<evidence type="ECO:0000256" key="6">
    <source>
        <dbReference type="ARBA" id="ARBA00023295"/>
    </source>
</evidence>
<proteinExistence type="inferred from homology"/>
<accession>A0A844ZIM7</accession>
<dbReference type="GO" id="GO:0031640">
    <property type="term" value="P:killing of cells of another organism"/>
    <property type="evidence" value="ECO:0007669"/>
    <property type="project" value="UniProtKB-KW"/>
</dbReference>
<evidence type="ECO:0000256" key="3">
    <source>
        <dbReference type="ARBA" id="ARBA00022638"/>
    </source>
</evidence>
<dbReference type="HAMAP" id="MF_04110">
    <property type="entry name" value="ENDOLYSIN_T4"/>
    <property type="match status" value="1"/>
</dbReference>
<dbReference type="SUPFAM" id="SSF53955">
    <property type="entry name" value="Lysozyme-like"/>
    <property type="match status" value="1"/>
</dbReference>
<evidence type="ECO:0000313" key="9">
    <source>
        <dbReference type="Proteomes" id="UP000433104"/>
    </source>
</evidence>
<evidence type="ECO:0000256" key="7">
    <source>
        <dbReference type="RuleBase" id="RU003788"/>
    </source>
</evidence>
<dbReference type="Pfam" id="PF00959">
    <property type="entry name" value="Phage_lysozyme"/>
    <property type="match status" value="1"/>
</dbReference>
<dbReference type="PANTHER" id="PTHR38107">
    <property type="match status" value="1"/>
</dbReference>
<dbReference type="Proteomes" id="UP000433104">
    <property type="component" value="Unassembled WGS sequence"/>
</dbReference>
<dbReference type="Gene3D" id="1.10.530.40">
    <property type="match status" value="1"/>
</dbReference>
<dbReference type="GO" id="GO:0003796">
    <property type="term" value="F:lysozyme activity"/>
    <property type="evidence" value="ECO:0007669"/>
    <property type="project" value="UniProtKB-EC"/>
</dbReference>
<dbReference type="InterPro" id="IPR023347">
    <property type="entry name" value="Lysozyme_dom_sf"/>
</dbReference>
<evidence type="ECO:0000256" key="4">
    <source>
        <dbReference type="ARBA" id="ARBA00022801"/>
    </source>
</evidence>
<evidence type="ECO:0000256" key="5">
    <source>
        <dbReference type="ARBA" id="ARBA00023200"/>
    </source>
</evidence>
<keyword evidence="5" id="KW-1035">Host cytoplasm</keyword>
<keyword evidence="3 7" id="KW-0081">Bacteriolytic enzyme</keyword>
<dbReference type="GO" id="GO:0042742">
    <property type="term" value="P:defense response to bacterium"/>
    <property type="evidence" value="ECO:0007669"/>
    <property type="project" value="UniProtKB-KW"/>
</dbReference>
<evidence type="ECO:0000313" key="8">
    <source>
        <dbReference type="EMBL" id="MXO85569.1"/>
    </source>
</evidence>
<evidence type="ECO:0000256" key="1">
    <source>
        <dbReference type="ARBA" id="ARBA00000632"/>
    </source>
</evidence>
<keyword evidence="2 7" id="KW-0929">Antimicrobial</keyword>
<dbReference type="OrthoDB" id="5327667at2"/>
<gene>
    <name evidence="8" type="ORF">GRI38_05950</name>
</gene>
<dbReference type="EC" id="3.2.1.17" evidence="7"/>
<dbReference type="GO" id="GO:0009253">
    <property type="term" value="P:peptidoglycan catabolic process"/>
    <property type="evidence" value="ECO:0007669"/>
    <property type="project" value="InterPro"/>
</dbReference>
<dbReference type="InterPro" id="IPR034690">
    <property type="entry name" value="Endolysin_T4_type"/>
</dbReference>
<comment type="catalytic activity">
    <reaction evidence="1 7">
        <text>Hydrolysis of (1-&gt;4)-beta-linkages between N-acetylmuramic acid and N-acetyl-D-glucosamine residues in a peptidoglycan and between N-acetyl-D-glucosamine residues in chitodextrins.</text>
        <dbReference type="EC" id="3.2.1.17"/>
    </reaction>
</comment>